<keyword evidence="1" id="KW-1133">Transmembrane helix</keyword>
<feature type="transmembrane region" description="Helical" evidence="1">
    <location>
        <begin position="30"/>
        <end position="48"/>
    </location>
</feature>
<dbReference type="AlphaFoldDB" id="A0A915K3Y1"/>
<dbReference type="PANTHER" id="PTHR45749:SF21">
    <property type="entry name" value="DUF4371 DOMAIN-CONTAINING PROTEIN"/>
    <property type="match status" value="1"/>
</dbReference>
<keyword evidence="1" id="KW-0472">Membrane</keyword>
<dbReference type="PANTHER" id="PTHR45749">
    <property type="match status" value="1"/>
</dbReference>
<evidence type="ECO:0000256" key="1">
    <source>
        <dbReference type="SAM" id="Phobius"/>
    </source>
</evidence>
<organism evidence="2 3">
    <name type="scientific">Romanomermis culicivorax</name>
    <name type="common">Nematode worm</name>
    <dbReference type="NCBI Taxonomy" id="13658"/>
    <lineage>
        <taxon>Eukaryota</taxon>
        <taxon>Metazoa</taxon>
        <taxon>Ecdysozoa</taxon>
        <taxon>Nematoda</taxon>
        <taxon>Enoplea</taxon>
        <taxon>Dorylaimia</taxon>
        <taxon>Mermithida</taxon>
        <taxon>Mermithoidea</taxon>
        <taxon>Mermithidae</taxon>
        <taxon>Romanomermis</taxon>
    </lineage>
</organism>
<keyword evidence="2" id="KW-1185">Reference proteome</keyword>
<dbReference type="Proteomes" id="UP000887565">
    <property type="component" value="Unplaced"/>
</dbReference>
<dbReference type="WBParaSite" id="nRc.2.0.1.t32549-RA">
    <property type="protein sequence ID" value="nRc.2.0.1.t32549-RA"/>
    <property type="gene ID" value="nRc.2.0.1.g32549"/>
</dbReference>
<proteinExistence type="predicted"/>
<evidence type="ECO:0000313" key="3">
    <source>
        <dbReference type="WBParaSite" id="nRc.2.0.1.t32549-RA"/>
    </source>
</evidence>
<protein>
    <submittedName>
        <fullName evidence="3">DUF4371 domain-containing protein</fullName>
    </submittedName>
</protein>
<accession>A0A915K3Y1</accession>
<keyword evidence="1" id="KW-0812">Transmembrane</keyword>
<reference evidence="3" key="1">
    <citation type="submission" date="2022-11" db="UniProtKB">
        <authorList>
            <consortium name="WormBaseParasite"/>
        </authorList>
    </citation>
    <scope>IDENTIFICATION</scope>
</reference>
<evidence type="ECO:0000313" key="2">
    <source>
        <dbReference type="Proteomes" id="UP000887565"/>
    </source>
</evidence>
<sequence>MVKDARRDDNEGTPENTDILKRSGYKINGWHLATLNMVFIAFYVLFFLKRLQMLDVVVCCSLEDTSCHSVAMKTLVDLHWTNQTTMMEAFLGFEQLVGTTGQEVADSILNSLQSYGLNIHHIIAQGYDGASNMASGNKGVHGRIKEIVPTAEYFWCANHRLNLVCTDAAATVPIAQLISCVKE</sequence>
<name>A0A915K3Y1_ROMCU</name>